<evidence type="ECO:0000256" key="3">
    <source>
        <dbReference type="ARBA" id="ARBA00022692"/>
    </source>
</evidence>
<evidence type="ECO:0000313" key="7">
    <source>
        <dbReference type="EMBL" id="KDP45468.1"/>
    </source>
</evidence>
<protein>
    <submittedName>
        <fullName evidence="7">Uncharacterized protein</fullName>
    </submittedName>
</protein>
<reference evidence="7 8" key="1">
    <citation type="journal article" date="2014" name="PLoS ONE">
        <title>Global Analysis of Gene Expression Profiles in Physic Nut (Jatropha curcas L.) Seedlings Exposed to Salt Stress.</title>
        <authorList>
            <person name="Zhang L."/>
            <person name="Zhang C."/>
            <person name="Wu P."/>
            <person name="Chen Y."/>
            <person name="Li M."/>
            <person name="Jiang H."/>
            <person name="Wu G."/>
        </authorList>
    </citation>
    <scope>NUCLEOTIDE SEQUENCE [LARGE SCALE GENOMIC DNA]</scope>
    <source>
        <strain evidence="8">cv. GZQX0401</strain>
        <tissue evidence="7">Young leaves</tissue>
    </source>
</reference>
<dbReference type="OrthoDB" id="840682at2759"/>
<evidence type="ECO:0000256" key="2">
    <source>
        <dbReference type="ARBA" id="ARBA00005982"/>
    </source>
</evidence>
<dbReference type="GO" id="GO:0016020">
    <property type="term" value="C:membrane"/>
    <property type="evidence" value="ECO:0007669"/>
    <property type="project" value="UniProtKB-SubCell"/>
</dbReference>
<gene>
    <name evidence="7" type="ORF">JCGZ_09717</name>
</gene>
<dbReference type="PANTHER" id="PTHR11654">
    <property type="entry name" value="OLIGOPEPTIDE TRANSPORTER-RELATED"/>
    <property type="match status" value="1"/>
</dbReference>
<sequence>MEAKEEKASSTNNGDAINYRGVKAMPFIIGNETFEKLGTIGTLSNLLVYLTHVFNMKNLTATLLINIFNGTSNVAPLVGAFLSDSYFGRYKILAFSSICSFLGMTTITLTAAIPKLHPPNCVAKDYTCAGPTTWQLVFLLSGFGFIVLGAGGIRPCNLAFGADQFNPATESGKQGVQSFFNWYYFTFTFAVMISASFIVYVQVTPEGSPMTSVVQVVAAAIRKRRLKLPHNPDMCLFNYISSNSLNSRLLHTDQFGWLDKAAIISPEDEIDSNGSSTNPWKLCSIQQVEEAKCVVRVIPIWLSGIIYFLAIIQQHTFVVLQALQSDRRLGNKGFQIPAASFVIFTMLGLTIWIPVYDRILVPFLRKLTKNEVGITLLQRMGIGLVLSILCMLTSALVEQRRKYLAFTKIPLGVTHKGLLISAMSAFWFVPQLTLAGLTEAFSSIGQTEFYYNQFPENMRSIAMSLFFLCIAFSSYLSGFLISLVHHITKRTKGGDWLHEDLNKGKLDHFYYIIAGLGVVNLCYFLVISKWYRYKGSNESTSEKYDEN</sequence>
<feature type="transmembrane region" description="Helical" evidence="6">
    <location>
        <begin position="376"/>
        <end position="397"/>
    </location>
</feature>
<feature type="transmembrane region" description="Helical" evidence="6">
    <location>
        <begin position="133"/>
        <end position="153"/>
    </location>
</feature>
<feature type="transmembrane region" description="Helical" evidence="6">
    <location>
        <begin position="92"/>
        <end position="113"/>
    </location>
</feature>
<feature type="transmembrane region" description="Helical" evidence="6">
    <location>
        <begin position="335"/>
        <end position="356"/>
    </location>
</feature>
<dbReference type="SUPFAM" id="SSF103473">
    <property type="entry name" value="MFS general substrate transporter"/>
    <property type="match status" value="1"/>
</dbReference>
<feature type="transmembrane region" description="Helical" evidence="6">
    <location>
        <begin position="509"/>
        <end position="531"/>
    </location>
</feature>
<accession>A0A067LDZ3</accession>
<dbReference type="InterPro" id="IPR036259">
    <property type="entry name" value="MFS_trans_sf"/>
</dbReference>
<dbReference type="Pfam" id="PF00854">
    <property type="entry name" value="PTR2"/>
    <property type="match status" value="1"/>
</dbReference>
<keyword evidence="3 6" id="KW-0812">Transmembrane</keyword>
<dbReference type="GO" id="GO:0022857">
    <property type="term" value="F:transmembrane transporter activity"/>
    <property type="evidence" value="ECO:0007669"/>
    <property type="project" value="InterPro"/>
</dbReference>
<comment type="similarity">
    <text evidence="2">Belongs to the major facilitator superfamily. Proton-dependent oligopeptide transporter (POT/PTR) (TC 2.A.17) family.</text>
</comment>
<dbReference type="EMBL" id="KK914232">
    <property type="protein sequence ID" value="KDP45468.1"/>
    <property type="molecule type" value="Genomic_DNA"/>
</dbReference>
<evidence type="ECO:0000256" key="1">
    <source>
        <dbReference type="ARBA" id="ARBA00004141"/>
    </source>
</evidence>
<evidence type="ECO:0000256" key="4">
    <source>
        <dbReference type="ARBA" id="ARBA00022989"/>
    </source>
</evidence>
<keyword evidence="8" id="KW-1185">Reference proteome</keyword>
<keyword evidence="5 6" id="KW-0472">Membrane</keyword>
<evidence type="ECO:0000256" key="5">
    <source>
        <dbReference type="ARBA" id="ARBA00023136"/>
    </source>
</evidence>
<name>A0A067LDZ3_JATCU</name>
<dbReference type="Gene3D" id="1.20.1250.20">
    <property type="entry name" value="MFS general substrate transporter like domains"/>
    <property type="match status" value="2"/>
</dbReference>
<dbReference type="Proteomes" id="UP000027138">
    <property type="component" value="Unassembled WGS sequence"/>
</dbReference>
<proteinExistence type="inferred from homology"/>
<dbReference type="CDD" id="cd17416">
    <property type="entry name" value="MFS_NPF1_2"/>
    <property type="match status" value="1"/>
</dbReference>
<dbReference type="InterPro" id="IPR000109">
    <property type="entry name" value="POT_fam"/>
</dbReference>
<evidence type="ECO:0000256" key="6">
    <source>
        <dbReference type="SAM" id="Phobius"/>
    </source>
</evidence>
<feature type="transmembrane region" description="Helical" evidence="6">
    <location>
        <begin position="182"/>
        <end position="203"/>
    </location>
</feature>
<feature type="transmembrane region" description="Helical" evidence="6">
    <location>
        <begin position="461"/>
        <end position="488"/>
    </location>
</feature>
<dbReference type="AlphaFoldDB" id="A0A067LDZ3"/>
<comment type="subcellular location">
    <subcellularLocation>
        <location evidence="1">Membrane</location>
        <topology evidence="1">Multi-pass membrane protein</topology>
    </subcellularLocation>
</comment>
<organism evidence="7 8">
    <name type="scientific">Jatropha curcas</name>
    <name type="common">Barbados nut</name>
    <dbReference type="NCBI Taxonomy" id="180498"/>
    <lineage>
        <taxon>Eukaryota</taxon>
        <taxon>Viridiplantae</taxon>
        <taxon>Streptophyta</taxon>
        <taxon>Embryophyta</taxon>
        <taxon>Tracheophyta</taxon>
        <taxon>Spermatophyta</taxon>
        <taxon>Magnoliopsida</taxon>
        <taxon>eudicotyledons</taxon>
        <taxon>Gunneridae</taxon>
        <taxon>Pentapetalae</taxon>
        <taxon>rosids</taxon>
        <taxon>fabids</taxon>
        <taxon>Malpighiales</taxon>
        <taxon>Euphorbiaceae</taxon>
        <taxon>Crotonoideae</taxon>
        <taxon>Jatropheae</taxon>
        <taxon>Jatropha</taxon>
    </lineage>
</organism>
<evidence type="ECO:0000313" key="8">
    <source>
        <dbReference type="Proteomes" id="UP000027138"/>
    </source>
</evidence>
<feature type="transmembrane region" description="Helical" evidence="6">
    <location>
        <begin position="300"/>
        <end position="323"/>
    </location>
</feature>
<keyword evidence="4 6" id="KW-1133">Transmembrane helix</keyword>